<proteinExistence type="inferred from homology"/>
<dbReference type="EMBL" id="CP066167">
    <property type="protein sequence ID" value="QQD20002.1"/>
    <property type="molecule type" value="Genomic_DNA"/>
</dbReference>
<dbReference type="PANTHER" id="PTHR43222:SF11">
    <property type="entry name" value="PHOSPHATASE NUDJ"/>
    <property type="match status" value="1"/>
</dbReference>
<dbReference type="GO" id="GO:0017111">
    <property type="term" value="F:ribonucleoside triphosphate phosphatase activity"/>
    <property type="evidence" value="ECO:0007669"/>
    <property type="project" value="InterPro"/>
</dbReference>
<evidence type="ECO:0000256" key="4">
    <source>
        <dbReference type="RuleBase" id="RU364043"/>
    </source>
</evidence>
<evidence type="ECO:0000313" key="7">
    <source>
        <dbReference type="Proteomes" id="UP000596063"/>
    </source>
</evidence>
<dbReference type="PANTHER" id="PTHR43222">
    <property type="entry name" value="NUDIX HYDROLASE 23"/>
    <property type="match status" value="1"/>
</dbReference>
<reference evidence="6 7" key="1">
    <citation type="submission" date="2020-12" db="EMBL/GenBank/DDBJ databases">
        <authorList>
            <person name="Shan Y."/>
        </authorList>
    </citation>
    <scope>NUCLEOTIDE SEQUENCE [LARGE SCALE GENOMIC DNA]</scope>
    <source>
        <strain evidence="7">csc3.9</strain>
    </source>
</reference>
<dbReference type="InterPro" id="IPR033713">
    <property type="entry name" value="NudJ"/>
</dbReference>
<evidence type="ECO:0000256" key="1">
    <source>
        <dbReference type="ARBA" id="ARBA00007608"/>
    </source>
</evidence>
<comment type="cofactor">
    <cofactor evidence="4">
        <name>Mg(2+)</name>
        <dbReference type="ChEBI" id="CHEBI:18420"/>
    </cofactor>
</comment>
<organism evidence="6 7">
    <name type="scientific">Spongiibacter nanhainus</name>
    <dbReference type="NCBI Taxonomy" id="2794344"/>
    <lineage>
        <taxon>Bacteria</taxon>
        <taxon>Pseudomonadati</taxon>
        <taxon>Pseudomonadota</taxon>
        <taxon>Gammaproteobacteria</taxon>
        <taxon>Cellvibrionales</taxon>
        <taxon>Spongiibacteraceae</taxon>
        <taxon>Spongiibacter</taxon>
    </lineage>
</organism>
<feature type="domain" description="Nudix hydrolase" evidence="5">
    <location>
        <begin position="2"/>
        <end position="131"/>
    </location>
</feature>
<dbReference type="EC" id="3.6.1.-" evidence="4"/>
<dbReference type="AlphaFoldDB" id="A0A7T4URY9"/>
<name>A0A7T4URY9_9GAMM</name>
<dbReference type="PROSITE" id="PS51462">
    <property type="entry name" value="NUDIX"/>
    <property type="match status" value="1"/>
</dbReference>
<dbReference type="InterPro" id="IPR015797">
    <property type="entry name" value="NUDIX_hydrolase-like_dom_sf"/>
</dbReference>
<dbReference type="RefSeq" id="WP_198571479.1">
    <property type="nucleotide sequence ID" value="NZ_CP066167.1"/>
</dbReference>
<dbReference type="GO" id="GO:0017110">
    <property type="term" value="F:nucleoside diphosphate phosphatase activity"/>
    <property type="evidence" value="ECO:0007669"/>
    <property type="project" value="InterPro"/>
</dbReference>
<comment type="subunit">
    <text evidence="2 4">Monomer.</text>
</comment>
<dbReference type="InterPro" id="IPR000086">
    <property type="entry name" value="NUDIX_hydrolase_dom"/>
</dbReference>
<evidence type="ECO:0000313" key="6">
    <source>
        <dbReference type="EMBL" id="QQD20002.1"/>
    </source>
</evidence>
<protein>
    <recommendedName>
        <fullName evidence="3 4">Phosphatase NudJ</fullName>
        <ecNumber evidence="4">3.6.1.-</ecNumber>
    </recommendedName>
</protein>
<keyword evidence="4" id="KW-0460">Magnesium</keyword>
<dbReference type="GO" id="GO:0004787">
    <property type="term" value="F:thiamine diphosphate phosphatase activity"/>
    <property type="evidence" value="ECO:0007669"/>
    <property type="project" value="InterPro"/>
</dbReference>
<dbReference type="KEGG" id="snan:I6N98_09305"/>
<keyword evidence="4 6" id="KW-0378">Hydrolase</keyword>
<dbReference type="SUPFAM" id="SSF55811">
    <property type="entry name" value="Nudix"/>
    <property type="match status" value="1"/>
</dbReference>
<evidence type="ECO:0000259" key="5">
    <source>
        <dbReference type="PROSITE" id="PS51462"/>
    </source>
</evidence>
<keyword evidence="7" id="KW-1185">Reference proteome</keyword>
<dbReference type="Gene3D" id="3.90.79.10">
    <property type="entry name" value="Nucleoside Triphosphate Pyrophosphohydrolase"/>
    <property type="match status" value="1"/>
</dbReference>
<comment type="similarity">
    <text evidence="1 4">Belongs to the Nudix hydrolase family. NudJ subfamily.</text>
</comment>
<dbReference type="CDD" id="cd03675">
    <property type="entry name" value="NUDIX_Hydrolase"/>
    <property type="match status" value="1"/>
</dbReference>
<sequence length="152" mass="17046">MDWVPHVTVATIVENAGKFLFVEETREGRKVINQPAGHLEQGESLIEAALRETLEETQWQVEIQGVVSIGLYTAGSNGVTYHRTTFFARPVAFRPESPLDPDIDRALWLDRDELLAQRAELRSPMVLDCLDRYLDGHRYPLSMVDGAGGRGP</sequence>
<evidence type="ECO:0000256" key="2">
    <source>
        <dbReference type="ARBA" id="ARBA00011245"/>
    </source>
</evidence>
<gene>
    <name evidence="4" type="primary">nudJ</name>
    <name evidence="6" type="ORF">I6N98_09305</name>
</gene>
<accession>A0A7T4URY9</accession>
<evidence type="ECO:0000256" key="3">
    <source>
        <dbReference type="ARBA" id="ARBA00015552"/>
    </source>
</evidence>
<dbReference type="Proteomes" id="UP000596063">
    <property type="component" value="Chromosome"/>
</dbReference>
<dbReference type="Pfam" id="PF00293">
    <property type="entry name" value="NUDIX"/>
    <property type="match status" value="1"/>
</dbReference>